<evidence type="ECO:0000256" key="2">
    <source>
        <dbReference type="ARBA" id="ARBA00022475"/>
    </source>
</evidence>
<evidence type="ECO:0000256" key="5">
    <source>
        <dbReference type="ARBA" id="ARBA00022750"/>
    </source>
</evidence>
<feature type="active site" evidence="9">
    <location>
        <position position="110"/>
    </location>
</feature>
<evidence type="ECO:0000256" key="7">
    <source>
        <dbReference type="ARBA" id="ARBA00022989"/>
    </source>
</evidence>
<dbReference type="HAMAP" id="MF_00161">
    <property type="entry name" value="LspA"/>
    <property type="match status" value="1"/>
</dbReference>
<comment type="caution">
    <text evidence="9">Lacks conserved residue(s) required for the propagation of feature annotation.</text>
</comment>
<dbReference type="AlphaFoldDB" id="A0A328UDC5"/>
<dbReference type="PANTHER" id="PTHR33695:SF1">
    <property type="entry name" value="LIPOPROTEIN SIGNAL PEPTIDASE"/>
    <property type="match status" value="1"/>
</dbReference>
<dbReference type="NCBIfam" id="TIGR00077">
    <property type="entry name" value="lspA"/>
    <property type="match status" value="1"/>
</dbReference>
<evidence type="ECO:0000256" key="10">
    <source>
        <dbReference type="RuleBase" id="RU000594"/>
    </source>
</evidence>
<evidence type="ECO:0000256" key="4">
    <source>
        <dbReference type="ARBA" id="ARBA00022692"/>
    </source>
</evidence>
<name>A0A328UDC5_9FIRM</name>
<evidence type="ECO:0000256" key="6">
    <source>
        <dbReference type="ARBA" id="ARBA00022801"/>
    </source>
</evidence>
<dbReference type="EMBL" id="QLYR01000014">
    <property type="protein sequence ID" value="RAQ22201.1"/>
    <property type="molecule type" value="Genomic_DNA"/>
</dbReference>
<feature type="transmembrane region" description="Helical" evidence="9">
    <location>
        <begin position="120"/>
        <end position="143"/>
    </location>
</feature>
<evidence type="ECO:0000313" key="12">
    <source>
        <dbReference type="EMBL" id="RAQ22201.1"/>
    </source>
</evidence>
<evidence type="ECO:0000256" key="8">
    <source>
        <dbReference type="ARBA" id="ARBA00023136"/>
    </source>
</evidence>
<feature type="active site" evidence="9">
    <location>
        <position position="125"/>
    </location>
</feature>
<dbReference type="InterPro" id="IPR001872">
    <property type="entry name" value="Peptidase_A8"/>
</dbReference>
<dbReference type="EC" id="3.4.23.36" evidence="9"/>
<keyword evidence="7 9" id="KW-1133">Transmembrane helix</keyword>
<comment type="similarity">
    <text evidence="1 9 11">Belongs to the peptidase A8 family.</text>
</comment>
<reference evidence="12 13" key="1">
    <citation type="submission" date="2018-06" db="EMBL/GenBank/DDBJ databases">
        <title>Noncontiguous genome sequence of Ruminococcaceae bacterium ASD2818.</title>
        <authorList>
            <person name="Chaplin A.V."/>
            <person name="Sokolova S.R."/>
            <person name="Kochetkova T.O."/>
            <person name="Goltsov A.Y."/>
            <person name="Trofimov D.Y."/>
            <person name="Efimov B.A."/>
        </authorList>
    </citation>
    <scope>NUCLEOTIDE SEQUENCE [LARGE SCALE GENOMIC DNA]</scope>
    <source>
        <strain evidence="12 13">ASD2818</strain>
    </source>
</reference>
<sequence>MVLIGAVLSVIIDQVIKYHVVLYLKPVADVEVIPGLFNLTYLENRGAAFGVLANQRWFFIVMTAVAMVVLLFLLFRFKRHNFISYTAISLIIGGGVGNLIDRVLNGFVVDYLHVSFFPPIFNFADCCVVVGTLFLFIFIFFFYGKEKKQDGGSAPVDDKG</sequence>
<dbReference type="PROSITE" id="PS00855">
    <property type="entry name" value="SPASE_II"/>
    <property type="match status" value="1"/>
</dbReference>
<comment type="pathway">
    <text evidence="9">Protein modification; lipoprotein biosynthesis (signal peptide cleavage).</text>
</comment>
<proteinExistence type="inferred from homology"/>
<accession>A0A328UDC5</accession>
<evidence type="ECO:0000256" key="3">
    <source>
        <dbReference type="ARBA" id="ARBA00022670"/>
    </source>
</evidence>
<dbReference type="PANTHER" id="PTHR33695">
    <property type="entry name" value="LIPOPROTEIN SIGNAL PEPTIDASE"/>
    <property type="match status" value="1"/>
</dbReference>
<evidence type="ECO:0000256" key="9">
    <source>
        <dbReference type="HAMAP-Rule" id="MF_00161"/>
    </source>
</evidence>
<comment type="function">
    <text evidence="9 10">This protein specifically catalyzes the removal of signal peptides from prolipoproteins.</text>
</comment>
<keyword evidence="13" id="KW-1185">Reference proteome</keyword>
<comment type="catalytic activity">
    <reaction evidence="9 10">
        <text>Release of signal peptides from bacterial membrane prolipoproteins. Hydrolyzes -Xaa-Yaa-Zaa-|-(S,diacylglyceryl)Cys-, in which Xaa is hydrophobic (preferably Leu), and Yaa (Ala or Ser) and Zaa (Gly or Ala) have small, neutral side chains.</text>
        <dbReference type="EC" id="3.4.23.36"/>
    </reaction>
</comment>
<keyword evidence="2 9" id="KW-1003">Cell membrane</keyword>
<dbReference type="UniPathway" id="UPA00665"/>
<dbReference type="GO" id="GO:0004190">
    <property type="term" value="F:aspartic-type endopeptidase activity"/>
    <property type="evidence" value="ECO:0007669"/>
    <property type="project" value="UniProtKB-UniRule"/>
</dbReference>
<comment type="subcellular location">
    <subcellularLocation>
        <location evidence="9">Cell membrane</location>
        <topology evidence="9">Multi-pass membrane protein</topology>
    </subcellularLocation>
</comment>
<keyword evidence="4 9" id="KW-0812">Transmembrane</keyword>
<dbReference type="GO" id="GO:0005886">
    <property type="term" value="C:plasma membrane"/>
    <property type="evidence" value="ECO:0007669"/>
    <property type="project" value="UniProtKB-SubCell"/>
</dbReference>
<evidence type="ECO:0000256" key="1">
    <source>
        <dbReference type="ARBA" id="ARBA00006139"/>
    </source>
</evidence>
<feature type="transmembrane region" description="Helical" evidence="9">
    <location>
        <begin position="82"/>
        <end position="100"/>
    </location>
</feature>
<evidence type="ECO:0000313" key="13">
    <source>
        <dbReference type="Proteomes" id="UP000249377"/>
    </source>
</evidence>
<protein>
    <recommendedName>
        <fullName evidence="9">Lipoprotein signal peptidase</fullName>
        <ecNumber evidence="9">3.4.23.36</ecNumber>
    </recommendedName>
    <alternativeName>
        <fullName evidence="9">Prolipoprotein signal peptidase</fullName>
    </alternativeName>
    <alternativeName>
        <fullName evidence="9">Signal peptidase II</fullName>
        <shortName evidence="9">SPase II</shortName>
    </alternativeName>
</protein>
<dbReference type="PRINTS" id="PR00781">
    <property type="entry name" value="LIPOSIGPTASE"/>
</dbReference>
<gene>
    <name evidence="9 12" type="primary">lspA</name>
    <name evidence="12" type="ORF">DPQ25_13355</name>
</gene>
<comment type="caution">
    <text evidence="12">The sequence shown here is derived from an EMBL/GenBank/DDBJ whole genome shotgun (WGS) entry which is preliminary data.</text>
</comment>
<dbReference type="GO" id="GO:0006508">
    <property type="term" value="P:proteolysis"/>
    <property type="evidence" value="ECO:0007669"/>
    <property type="project" value="UniProtKB-KW"/>
</dbReference>
<dbReference type="Pfam" id="PF01252">
    <property type="entry name" value="Peptidase_A8"/>
    <property type="match status" value="1"/>
</dbReference>
<feature type="transmembrane region" description="Helical" evidence="9">
    <location>
        <begin position="57"/>
        <end position="75"/>
    </location>
</feature>
<organism evidence="12 13">
    <name type="scientific">Hydrogeniiclostridium mannosilyticum</name>
    <dbReference type="NCBI Taxonomy" id="2764322"/>
    <lineage>
        <taxon>Bacteria</taxon>
        <taxon>Bacillati</taxon>
        <taxon>Bacillota</taxon>
        <taxon>Clostridia</taxon>
        <taxon>Eubacteriales</taxon>
        <taxon>Acutalibacteraceae</taxon>
        <taxon>Hydrogeniiclostridium</taxon>
    </lineage>
</organism>
<evidence type="ECO:0000256" key="11">
    <source>
        <dbReference type="RuleBase" id="RU004181"/>
    </source>
</evidence>
<keyword evidence="5 9" id="KW-0064">Aspartyl protease</keyword>
<keyword evidence="3 9" id="KW-0645">Protease</keyword>
<keyword evidence="8 9" id="KW-0472">Membrane</keyword>
<dbReference type="Proteomes" id="UP000249377">
    <property type="component" value="Unassembled WGS sequence"/>
</dbReference>
<keyword evidence="6 9" id="KW-0378">Hydrolase</keyword>